<reference evidence="2 3" key="1">
    <citation type="journal article" date="2012" name="J. Proteome Res.">
        <title>Application of Spiroplasma melliferum proteogenomic profiling for the discovery of virulence factors and pathogenicity mechanisms in host-associated spiroplasmas.</title>
        <authorList>
            <person name="Alexeev D."/>
            <person name="Kostrjukova E."/>
            <person name="Aliper A."/>
            <person name="Popenko A."/>
            <person name="Bazaleev N."/>
            <person name="Tyakht A."/>
            <person name="Selezneva O."/>
            <person name="Akopian T."/>
            <person name="Prichodko E."/>
            <person name="Kondratov I."/>
            <person name="Chukin M."/>
            <person name="Demina I."/>
            <person name="Galyamina M."/>
            <person name="Kamashev D."/>
            <person name="Vanyushkina A."/>
            <person name="Ladygina V."/>
            <person name="Levitskii S."/>
            <person name="Lazarev V."/>
            <person name="Govorun V."/>
        </authorList>
    </citation>
    <scope>NUCLEOTIDE SEQUENCE [LARGE SCALE GENOMIC DNA]</scope>
    <source>
        <strain evidence="2 3">KC3</strain>
    </source>
</reference>
<gene>
    <name evidence="2" type="ORF">SPM_002970</name>
</gene>
<proteinExistence type="predicted"/>
<keyword evidence="1" id="KW-1133">Transmembrane helix</keyword>
<feature type="transmembrane region" description="Helical" evidence="1">
    <location>
        <begin position="79"/>
        <end position="99"/>
    </location>
</feature>
<evidence type="ECO:0000256" key="1">
    <source>
        <dbReference type="SAM" id="Phobius"/>
    </source>
</evidence>
<comment type="caution">
    <text evidence="2">The sequence shown here is derived from an EMBL/GenBank/DDBJ whole genome shotgun (WGS) entry which is preliminary data.</text>
</comment>
<dbReference type="RefSeq" id="WP_004028117.1">
    <property type="nucleotide sequence ID" value="NZ_AGBZ02000001.1"/>
</dbReference>
<dbReference type="EMBL" id="AGBZ02000001">
    <property type="protein sequence ID" value="KAI92954.1"/>
    <property type="molecule type" value="Genomic_DNA"/>
</dbReference>
<sequence length="103" mass="11948">MNNKLLDQTLLANTNNLLELDKHTQTLVWAGVIGISIIFIIILLLIHFLYWRNKNAKFKEQRLGVQRERSFLFEIKQNIFLILSSLFAISLIVGLVTIIKLNI</sequence>
<protein>
    <submittedName>
        <fullName evidence="2">Uncharacterized protein</fullName>
    </submittedName>
</protein>
<keyword evidence="1" id="KW-0472">Membrane</keyword>
<evidence type="ECO:0000313" key="3">
    <source>
        <dbReference type="Proteomes" id="UP000004057"/>
    </source>
</evidence>
<keyword evidence="1" id="KW-0812">Transmembrane</keyword>
<dbReference type="AlphaFoldDB" id="A0AAI9T431"/>
<organism evidence="2 3">
    <name type="scientific">Spiroplasma melliferum KC3</name>
    <dbReference type="NCBI Taxonomy" id="570509"/>
    <lineage>
        <taxon>Bacteria</taxon>
        <taxon>Bacillati</taxon>
        <taxon>Mycoplasmatota</taxon>
        <taxon>Mollicutes</taxon>
        <taxon>Entomoplasmatales</taxon>
        <taxon>Spiroplasmataceae</taxon>
        <taxon>Spiroplasma</taxon>
    </lineage>
</organism>
<feature type="transmembrane region" description="Helical" evidence="1">
    <location>
        <begin position="27"/>
        <end position="51"/>
    </location>
</feature>
<dbReference type="Proteomes" id="UP000004057">
    <property type="component" value="Unassembled WGS sequence"/>
</dbReference>
<name>A0AAI9T431_SPIME</name>
<accession>A0AAI9T431</accession>
<evidence type="ECO:0000313" key="2">
    <source>
        <dbReference type="EMBL" id="KAI92954.1"/>
    </source>
</evidence>